<dbReference type="Pfam" id="PF22366">
    <property type="entry name" value="NDH2_C"/>
    <property type="match status" value="1"/>
</dbReference>
<dbReference type="InterPro" id="IPR045024">
    <property type="entry name" value="NDH-2"/>
</dbReference>
<evidence type="ECO:0000256" key="5">
    <source>
        <dbReference type="ARBA" id="ARBA00022946"/>
    </source>
</evidence>
<dbReference type="Gene3D" id="3.50.50.100">
    <property type="match status" value="1"/>
</dbReference>
<evidence type="ECO:0000256" key="2">
    <source>
        <dbReference type="ARBA" id="ARBA00012637"/>
    </source>
</evidence>
<keyword evidence="4" id="KW-0274">FAD</keyword>
<organism evidence="11 12">
    <name type="scientific">Armatimonas rosea</name>
    <dbReference type="NCBI Taxonomy" id="685828"/>
    <lineage>
        <taxon>Bacteria</taxon>
        <taxon>Bacillati</taxon>
        <taxon>Armatimonadota</taxon>
        <taxon>Armatimonadia</taxon>
        <taxon>Armatimonadales</taxon>
        <taxon>Armatimonadaceae</taxon>
        <taxon>Armatimonas</taxon>
    </lineage>
</organism>
<accession>A0A7W9SLG8</accession>
<evidence type="ECO:0000256" key="4">
    <source>
        <dbReference type="ARBA" id="ARBA00022827"/>
    </source>
</evidence>
<feature type="domain" description="External alternative NADH-ubiquinone oxidoreductase-like C-terminal" evidence="10">
    <location>
        <begin position="358"/>
        <end position="413"/>
    </location>
</feature>
<evidence type="ECO:0000313" key="11">
    <source>
        <dbReference type="EMBL" id="MBB6048490.1"/>
    </source>
</evidence>
<name>A0A7W9SLG8_ARMRO</name>
<dbReference type="Pfam" id="PF07992">
    <property type="entry name" value="Pyr_redox_2"/>
    <property type="match status" value="1"/>
</dbReference>
<dbReference type="AlphaFoldDB" id="A0A7W9SLG8"/>
<dbReference type="PANTHER" id="PTHR43706">
    <property type="entry name" value="NADH DEHYDROGENASE"/>
    <property type="match status" value="1"/>
</dbReference>
<feature type="domain" description="FAD/NAD(P)-binding" evidence="9">
    <location>
        <begin position="9"/>
        <end position="333"/>
    </location>
</feature>
<dbReference type="RefSeq" id="WP_184192116.1">
    <property type="nucleotide sequence ID" value="NZ_JACHGW010000001.1"/>
</dbReference>
<proteinExistence type="inferred from homology"/>
<dbReference type="PRINTS" id="PR00411">
    <property type="entry name" value="PNDRDTASEI"/>
</dbReference>
<dbReference type="EC" id="1.6.5.9" evidence="2"/>
<dbReference type="PROSITE" id="PS51257">
    <property type="entry name" value="PROKAR_LIPOPROTEIN"/>
    <property type="match status" value="1"/>
</dbReference>
<dbReference type="InterPro" id="IPR036188">
    <property type="entry name" value="FAD/NAD-bd_sf"/>
</dbReference>
<reference evidence="11 12" key="1">
    <citation type="submission" date="2020-08" db="EMBL/GenBank/DDBJ databases">
        <title>Genomic Encyclopedia of Type Strains, Phase IV (KMG-IV): sequencing the most valuable type-strain genomes for metagenomic binning, comparative biology and taxonomic classification.</title>
        <authorList>
            <person name="Goeker M."/>
        </authorList>
    </citation>
    <scope>NUCLEOTIDE SEQUENCE [LARGE SCALE GENOMIC DNA]</scope>
    <source>
        <strain evidence="11 12">DSM 23562</strain>
    </source>
</reference>
<evidence type="ECO:0000256" key="1">
    <source>
        <dbReference type="ARBA" id="ARBA00005272"/>
    </source>
</evidence>
<dbReference type="Proteomes" id="UP000520814">
    <property type="component" value="Unassembled WGS sequence"/>
</dbReference>
<dbReference type="EMBL" id="JACHGW010000001">
    <property type="protein sequence ID" value="MBB6048490.1"/>
    <property type="molecule type" value="Genomic_DNA"/>
</dbReference>
<evidence type="ECO:0000256" key="7">
    <source>
        <dbReference type="ARBA" id="ARBA00023027"/>
    </source>
</evidence>
<comment type="catalytic activity">
    <reaction evidence="8">
        <text>a quinone + NADH + H(+) = a quinol + NAD(+)</text>
        <dbReference type="Rhea" id="RHEA:46160"/>
        <dbReference type="ChEBI" id="CHEBI:15378"/>
        <dbReference type="ChEBI" id="CHEBI:24646"/>
        <dbReference type="ChEBI" id="CHEBI:57540"/>
        <dbReference type="ChEBI" id="CHEBI:57945"/>
        <dbReference type="ChEBI" id="CHEBI:132124"/>
        <dbReference type="EC" id="1.6.5.9"/>
    </reaction>
</comment>
<keyword evidence="12" id="KW-1185">Reference proteome</keyword>
<evidence type="ECO:0000259" key="10">
    <source>
        <dbReference type="Pfam" id="PF22366"/>
    </source>
</evidence>
<comment type="caution">
    <text evidence="11">The sequence shown here is derived from an EMBL/GenBank/DDBJ whole genome shotgun (WGS) entry which is preliminary data.</text>
</comment>
<dbReference type="PRINTS" id="PR00368">
    <property type="entry name" value="FADPNR"/>
</dbReference>
<dbReference type="InterPro" id="IPR054585">
    <property type="entry name" value="NDH2-like_C"/>
</dbReference>
<keyword evidence="5" id="KW-0809">Transit peptide</keyword>
<dbReference type="PANTHER" id="PTHR43706:SF47">
    <property type="entry name" value="EXTERNAL NADH-UBIQUINONE OXIDOREDUCTASE 1, MITOCHONDRIAL-RELATED"/>
    <property type="match status" value="1"/>
</dbReference>
<gene>
    <name evidence="11" type="ORF">HNQ39_000252</name>
</gene>
<sequence>MSEASTRPKVVIVGGGFGGCAAAKGLKDAPVDVLVLDKTNHYVFQPLLYQVATAALAPTEITYPIRTILRKQKNATVWLAEVTGVDVNAKILSTAEGKTIPYDYLILACGARHSYFGRDDWEPLAPGLKTLGDALEMRQRFLMAFEEAEKCDDPALQQAWLTFVIVGGGPTGCELAGVLPEIAKKALRPDFRRVDLSKTRILLIENSPCILNAFPEDLAQHAQKDLQRLGVEVRNGVKVTDIRPDGVTLSSGEEIPARTVFWAAGNKAAPVGGSLGVPTDRAGRVVVERDLSIPGHPEVFVVGDMAQAALRDSSGEPVEGKLVPGVAQGAVQGGACAARNVIRRVNHHPTEPFKYQNLGDLAVLGRGAAIGNLPGLKLKGYPAWLFWLFVHVLKLVGYRNRLNVLLEWAYAYLTYQRGARLISNRKR</sequence>
<dbReference type="GO" id="GO:0050136">
    <property type="term" value="F:NADH dehydrogenase (quinone) (non-electrogenic) activity"/>
    <property type="evidence" value="ECO:0007669"/>
    <property type="project" value="UniProtKB-EC"/>
</dbReference>
<evidence type="ECO:0000256" key="8">
    <source>
        <dbReference type="ARBA" id="ARBA00047599"/>
    </source>
</evidence>
<dbReference type="InterPro" id="IPR023753">
    <property type="entry name" value="FAD/NAD-binding_dom"/>
</dbReference>
<keyword evidence="7" id="KW-0520">NAD</keyword>
<evidence type="ECO:0000313" key="12">
    <source>
        <dbReference type="Proteomes" id="UP000520814"/>
    </source>
</evidence>
<evidence type="ECO:0000256" key="6">
    <source>
        <dbReference type="ARBA" id="ARBA00023002"/>
    </source>
</evidence>
<dbReference type="SUPFAM" id="SSF51905">
    <property type="entry name" value="FAD/NAD(P)-binding domain"/>
    <property type="match status" value="1"/>
</dbReference>
<comment type="similarity">
    <text evidence="1">Belongs to the NADH dehydrogenase family.</text>
</comment>
<keyword evidence="6 11" id="KW-0560">Oxidoreductase</keyword>
<protein>
    <recommendedName>
        <fullName evidence="2">NADH:ubiquinone reductase (non-electrogenic)</fullName>
        <ecNumber evidence="2">1.6.5.9</ecNumber>
    </recommendedName>
</protein>
<evidence type="ECO:0000256" key="3">
    <source>
        <dbReference type="ARBA" id="ARBA00022630"/>
    </source>
</evidence>
<evidence type="ECO:0000259" key="9">
    <source>
        <dbReference type="Pfam" id="PF07992"/>
    </source>
</evidence>
<keyword evidence="3" id="KW-0285">Flavoprotein</keyword>